<sequence>MQEKQSHISNETWEKLLVQLVYVQANSPYYQRLFKEVGFDTHQANAFTFLNLPLTHKKNLATSNDDFIAVESQDIIEYVTTSGTLGNPVTFALNESDLQRLAINEEQSFNLVGVDKKDVVQITTTLDKRFIAGLAYFLGLRKIGAGIIRVGAGSPALQWDSIQRFKPTYLVVVPSFLIQLAKYAEANEIDIHKSSIKGAICIGEALRDENNQFNTLGKKIKSLWDLELFSTYASTEMCTAFTECKEHLGLHVPENLIFTEILDEDGEEVKPGEVGELVVTTLGVETMPLVRYATGDLVKKMKTSCDCGKGSALISSVLGRKQQLIKYKGTSIYPQQIVQLMMELPEIEEYQIQVTSNELDTDKLTIVIPKEASESLQHKLKEILKANLRVTPVLELLPLAEIKASIFPEGSRKPVRFLDLRKA</sequence>
<name>A0ABU1A0U6_9FLAO</name>
<dbReference type="Gene3D" id="3.30.300.30">
    <property type="match status" value="1"/>
</dbReference>
<dbReference type="PANTHER" id="PTHR43845">
    <property type="entry name" value="BLR5969 PROTEIN"/>
    <property type="match status" value="1"/>
</dbReference>
<keyword evidence="4" id="KW-1185">Reference proteome</keyword>
<evidence type="ECO:0000259" key="1">
    <source>
        <dbReference type="Pfam" id="PF00501"/>
    </source>
</evidence>
<dbReference type="InterPro" id="IPR028154">
    <property type="entry name" value="AMP-dep_Lig_C"/>
</dbReference>
<dbReference type="PANTHER" id="PTHR43845:SF1">
    <property type="entry name" value="BLR5969 PROTEIN"/>
    <property type="match status" value="1"/>
</dbReference>
<dbReference type="Proteomes" id="UP001230915">
    <property type="component" value="Unassembled WGS sequence"/>
</dbReference>
<reference evidence="3 4" key="1">
    <citation type="submission" date="2023-08" db="EMBL/GenBank/DDBJ databases">
        <title>Mesonia sp. MT50, isolated from deep-sea sediment of the Mariana Trench.</title>
        <authorList>
            <person name="Fu H."/>
        </authorList>
    </citation>
    <scope>NUCLEOTIDE SEQUENCE [LARGE SCALE GENOMIC DNA]</scope>
    <source>
        <strain evidence="3 4">MT50</strain>
    </source>
</reference>
<feature type="domain" description="AMP-dependent synthetase/ligase" evidence="1">
    <location>
        <begin position="69"/>
        <end position="283"/>
    </location>
</feature>
<gene>
    <name evidence="3" type="ORF">RBU60_06885</name>
</gene>
<dbReference type="Pfam" id="PF00501">
    <property type="entry name" value="AMP-binding"/>
    <property type="match status" value="1"/>
</dbReference>
<organism evidence="3 4">
    <name type="scientific">Mesonia profundi</name>
    <dbReference type="NCBI Taxonomy" id="3070998"/>
    <lineage>
        <taxon>Bacteria</taxon>
        <taxon>Pseudomonadati</taxon>
        <taxon>Bacteroidota</taxon>
        <taxon>Flavobacteriia</taxon>
        <taxon>Flavobacteriales</taxon>
        <taxon>Flavobacteriaceae</taxon>
        <taxon>Mesonia</taxon>
    </lineage>
</organism>
<dbReference type="EMBL" id="JAVHUL010000014">
    <property type="protein sequence ID" value="MDQ7917296.1"/>
    <property type="molecule type" value="Genomic_DNA"/>
</dbReference>
<dbReference type="Pfam" id="PF14535">
    <property type="entry name" value="AMP-binding_C_2"/>
    <property type="match status" value="1"/>
</dbReference>
<dbReference type="InterPro" id="IPR045851">
    <property type="entry name" value="AMP-bd_C_sf"/>
</dbReference>
<evidence type="ECO:0000259" key="2">
    <source>
        <dbReference type="Pfam" id="PF14535"/>
    </source>
</evidence>
<dbReference type="InterPro" id="IPR000873">
    <property type="entry name" value="AMP-dep_synth/lig_dom"/>
</dbReference>
<protein>
    <submittedName>
        <fullName evidence="3">AMP-binding protein</fullName>
    </submittedName>
</protein>
<feature type="domain" description="AMP-dependent ligase C-terminal" evidence="2">
    <location>
        <begin position="329"/>
        <end position="421"/>
    </location>
</feature>
<evidence type="ECO:0000313" key="3">
    <source>
        <dbReference type="EMBL" id="MDQ7917296.1"/>
    </source>
</evidence>
<comment type="caution">
    <text evidence="3">The sequence shown here is derived from an EMBL/GenBank/DDBJ whole genome shotgun (WGS) entry which is preliminary data.</text>
</comment>
<evidence type="ECO:0000313" key="4">
    <source>
        <dbReference type="Proteomes" id="UP001230915"/>
    </source>
</evidence>
<dbReference type="InterPro" id="IPR042099">
    <property type="entry name" value="ANL_N_sf"/>
</dbReference>
<proteinExistence type="predicted"/>
<dbReference type="SUPFAM" id="SSF56801">
    <property type="entry name" value="Acetyl-CoA synthetase-like"/>
    <property type="match status" value="1"/>
</dbReference>
<dbReference type="Gene3D" id="3.40.50.12780">
    <property type="entry name" value="N-terminal domain of ligase-like"/>
    <property type="match status" value="1"/>
</dbReference>
<dbReference type="RefSeq" id="WP_308864006.1">
    <property type="nucleotide sequence ID" value="NZ_JAVHUL010000014.1"/>
</dbReference>
<accession>A0ABU1A0U6</accession>